<evidence type="ECO:0000313" key="2">
    <source>
        <dbReference type="EMBL" id="HHS29627.1"/>
    </source>
</evidence>
<protein>
    <submittedName>
        <fullName evidence="2">DUF4346 domain-containing protein</fullName>
    </submittedName>
</protein>
<dbReference type="EMBL" id="DTGR01000132">
    <property type="protein sequence ID" value="HHS29627.1"/>
    <property type="molecule type" value="Genomic_DNA"/>
</dbReference>
<proteinExistence type="predicted"/>
<feature type="domain" description="DUF4346" evidence="1">
    <location>
        <begin position="426"/>
        <end position="502"/>
    </location>
</feature>
<dbReference type="InterPro" id="IPR025595">
    <property type="entry name" value="PterinBD-DUF4346"/>
</dbReference>
<sequence>MEFKALYFDDRLLKVNPHGVIGVVTLWSRPEYVMERFREAGVDLDPATSPIAVFGTLYGNGLRELLRNLLYNPQIQVLLICGHDRSGSKQELENFFKNGLELVSDSKITYSGGLEKPYRIKGTRRLIDGLMQPELFEKKPRIAWLGDPTTAIIAGKPDDTAVLSEIKGFFANFERFQRHSMEQSAKNMVRPSAVPPLPQVETLYYPSNPRAHHVIKKGPLEAWLDLIHLITRFGRRVTLAKGQRIELQNIKVVVEEPQKIDPEALASLNLDPEKIGKYFSGFLEADLRPDETYTYGNRLRKYFRLDAVEILSERLRQDPEDRKAYFTLWDNTRDLTARESRPCLVSVFFRTFADKLTLTATFRTHNAMDAWLLNFYGLMALQQEVAGRVGMTPGAITVFSHSISIDPKELDRALTVVGKRKWKMHLDPMGYFRVTLDGGEIIVEHRTEDVTLKEYRGRTAVSLQHQIARDVAISDINHAMYLGRQLARAETALKEGREFVQD</sequence>
<gene>
    <name evidence="2" type="ORF">ENV52_08005</name>
</gene>
<reference evidence="2" key="1">
    <citation type="journal article" date="2020" name="mSystems">
        <title>Genome- and Community-Level Interaction Insights into Carbon Utilization and Element Cycling Functions of Hydrothermarchaeota in Hydrothermal Sediment.</title>
        <authorList>
            <person name="Zhou Z."/>
            <person name="Liu Y."/>
            <person name="Xu W."/>
            <person name="Pan J."/>
            <person name="Luo Z.H."/>
            <person name="Li M."/>
        </authorList>
    </citation>
    <scope>NUCLEOTIDE SEQUENCE [LARGE SCALE GENOMIC DNA]</scope>
    <source>
        <strain evidence="2">SpSt-767</strain>
    </source>
</reference>
<dbReference type="GO" id="GO:0016740">
    <property type="term" value="F:transferase activity"/>
    <property type="evidence" value="ECO:0007669"/>
    <property type="project" value="UniProtKB-KW"/>
</dbReference>
<dbReference type="InterPro" id="IPR036926">
    <property type="entry name" value="Thymidate_synth/dCMP_Mease_sf"/>
</dbReference>
<dbReference type="SUPFAM" id="SSF55831">
    <property type="entry name" value="Thymidylate synthase/dCMP hydroxymethylase"/>
    <property type="match status" value="1"/>
</dbReference>
<comment type="caution">
    <text evidence="2">The sequence shown here is derived from an EMBL/GenBank/DDBJ whole genome shotgun (WGS) entry which is preliminary data.</text>
</comment>
<dbReference type="Pfam" id="PF14251">
    <property type="entry name" value="PterinBD-DUF4346"/>
    <property type="match status" value="1"/>
</dbReference>
<name>A0A7V6A3L6_9BACT</name>
<accession>A0A7V6A3L6</accession>
<dbReference type="Gene3D" id="3.30.572.10">
    <property type="entry name" value="Thymidylate synthase/dCMP hydroxymethylase domain"/>
    <property type="match status" value="1"/>
</dbReference>
<evidence type="ECO:0000259" key="1">
    <source>
        <dbReference type="Pfam" id="PF14251"/>
    </source>
</evidence>
<dbReference type="AlphaFoldDB" id="A0A7V6A3L6"/>
<organism evidence="2">
    <name type="scientific">Desulfobacca acetoxidans</name>
    <dbReference type="NCBI Taxonomy" id="60893"/>
    <lineage>
        <taxon>Bacteria</taxon>
        <taxon>Pseudomonadati</taxon>
        <taxon>Thermodesulfobacteriota</taxon>
        <taxon>Desulfobaccia</taxon>
        <taxon>Desulfobaccales</taxon>
        <taxon>Desulfobaccaceae</taxon>
        <taxon>Desulfobacca</taxon>
    </lineage>
</organism>